<evidence type="ECO:0000256" key="9">
    <source>
        <dbReference type="PROSITE-ProRule" id="PRU01373"/>
    </source>
</evidence>
<dbReference type="FunFam" id="2.40.440.10:FF:000002">
    <property type="entry name" value="L,D-transpeptidase ErfK/SrfK"/>
    <property type="match status" value="1"/>
</dbReference>
<keyword evidence="8 9" id="KW-0961">Cell wall biogenesis/degradation</keyword>
<dbReference type="PROSITE" id="PS52029">
    <property type="entry name" value="LD_TPASE"/>
    <property type="match status" value="1"/>
</dbReference>
<sequence length="185" mass="20081">MLRRTFLGAAACTVVASPLAALAGGISPRVPRDHGPTTRRVVEAATGYRPGTIVISNSKRTLDLVLDAGRVARYTIALGRPGFEWTGEAAVGHKSEWPTWRPPSEMRRREPDLPEAVPPGPFNPLGARALYLYSNGRDTLYRIHGTNDRSTVGGYETSGCFRLTNADILELFGRVPIGTKVIVLN</sequence>
<dbReference type="InterPro" id="IPR050979">
    <property type="entry name" value="LD-transpeptidase"/>
</dbReference>
<dbReference type="CDD" id="cd16913">
    <property type="entry name" value="YkuD_like"/>
    <property type="match status" value="1"/>
</dbReference>
<evidence type="ECO:0000256" key="8">
    <source>
        <dbReference type="ARBA" id="ARBA00023316"/>
    </source>
</evidence>
<dbReference type="SUPFAM" id="SSF141523">
    <property type="entry name" value="L,D-transpeptidase catalytic domain-like"/>
    <property type="match status" value="1"/>
</dbReference>
<dbReference type="Proteomes" id="UP000291301">
    <property type="component" value="Unassembled WGS sequence"/>
</dbReference>
<evidence type="ECO:0000256" key="7">
    <source>
        <dbReference type="ARBA" id="ARBA00022984"/>
    </source>
</evidence>
<dbReference type="GO" id="GO:0071972">
    <property type="term" value="F:peptidoglycan L,D-transpeptidase activity"/>
    <property type="evidence" value="ECO:0007669"/>
    <property type="project" value="TreeGrafter"/>
</dbReference>
<dbReference type="GO" id="GO:0016757">
    <property type="term" value="F:glycosyltransferase activity"/>
    <property type="evidence" value="ECO:0007669"/>
    <property type="project" value="UniProtKB-KW"/>
</dbReference>
<dbReference type="GO" id="GO:0005576">
    <property type="term" value="C:extracellular region"/>
    <property type="evidence" value="ECO:0007669"/>
    <property type="project" value="TreeGrafter"/>
</dbReference>
<dbReference type="Gene3D" id="2.40.440.10">
    <property type="entry name" value="L,D-transpeptidase catalytic domain-like"/>
    <property type="match status" value="1"/>
</dbReference>
<evidence type="ECO:0000256" key="4">
    <source>
        <dbReference type="ARBA" id="ARBA00022679"/>
    </source>
</evidence>
<reference evidence="12 13" key="1">
    <citation type="journal article" date="2015" name="Antonie Van Leeuwenhoek">
        <title>Oricola cellulosilytica gen. nov., sp. nov., a cellulose-degrading bacterium of the family Phyllobacteriaceae isolated from surface seashore water, and emended descriptions of Mesorhizobium loti and Phyllobacterium myrsinacearum.</title>
        <authorList>
            <person name="Hameed A."/>
            <person name="Shahina M."/>
            <person name="Lai W.A."/>
            <person name="Lin S.Y."/>
            <person name="Young L.S."/>
            <person name="Liu Y.C."/>
            <person name="Hsu Y.H."/>
            <person name="Young C.C."/>
        </authorList>
    </citation>
    <scope>NUCLEOTIDE SEQUENCE [LARGE SCALE GENOMIC DNA]</scope>
    <source>
        <strain evidence="12 13">KCTC 52183</strain>
    </source>
</reference>
<dbReference type="OrthoDB" id="9813664at2"/>
<dbReference type="GO" id="GO:0018104">
    <property type="term" value="P:peptidoglycan-protein cross-linking"/>
    <property type="evidence" value="ECO:0007669"/>
    <property type="project" value="TreeGrafter"/>
</dbReference>
<evidence type="ECO:0000256" key="3">
    <source>
        <dbReference type="ARBA" id="ARBA00022676"/>
    </source>
</evidence>
<evidence type="ECO:0000259" key="11">
    <source>
        <dbReference type="PROSITE" id="PS52029"/>
    </source>
</evidence>
<comment type="similarity">
    <text evidence="2">Belongs to the YkuD family.</text>
</comment>
<name>A0A4R0PH34_9HYPH</name>
<feature type="domain" description="L,D-TPase catalytic" evidence="11">
    <location>
        <begin position="51"/>
        <end position="184"/>
    </location>
</feature>
<dbReference type="PANTHER" id="PTHR30582">
    <property type="entry name" value="L,D-TRANSPEPTIDASE"/>
    <property type="match status" value="1"/>
</dbReference>
<feature type="active site" description="Nucleophile" evidence="9">
    <location>
        <position position="160"/>
    </location>
</feature>
<feature type="active site" description="Proton donor/acceptor" evidence="9">
    <location>
        <position position="144"/>
    </location>
</feature>
<dbReference type="GO" id="GO:0008360">
    <property type="term" value="P:regulation of cell shape"/>
    <property type="evidence" value="ECO:0007669"/>
    <property type="project" value="UniProtKB-UniRule"/>
</dbReference>
<dbReference type="InterPro" id="IPR005490">
    <property type="entry name" value="LD_TPept_cat_dom"/>
</dbReference>
<comment type="caution">
    <text evidence="12">The sequence shown here is derived from an EMBL/GenBank/DDBJ whole genome shotgun (WGS) entry which is preliminary data.</text>
</comment>
<dbReference type="UniPathway" id="UPA00219"/>
<accession>A0A4R0PH34</accession>
<keyword evidence="6 9" id="KW-0133">Cell shape</keyword>
<evidence type="ECO:0000313" key="12">
    <source>
        <dbReference type="EMBL" id="TCD16183.1"/>
    </source>
</evidence>
<dbReference type="InterPro" id="IPR038063">
    <property type="entry name" value="Transpep_catalytic_dom"/>
</dbReference>
<dbReference type="RefSeq" id="WP_131564824.1">
    <property type="nucleotide sequence ID" value="NZ_JAINFK010000001.1"/>
</dbReference>
<evidence type="ECO:0000256" key="1">
    <source>
        <dbReference type="ARBA" id="ARBA00004752"/>
    </source>
</evidence>
<feature type="chain" id="PRO_5020399677" evidence="10">
    <location>
        <begin position="24"/>
        <end position="185"/>
    </location>
</feature>
<keyword evidence="7 9" id="KW-0573">Peptidoglycan synthesis</keyword>
<keyword evidence="3" id="KW-0328">Glycosyltransferase</keyword>
<dbReference type="PANTHER" id="PTHR30582:SF24">
    <property type="entry name" value="L,D-TRANSPEPTIDASE ERFK_SRFK-RELATED"/>
    <property type="match status" value="1"/>
</dbReference>
<comment type="pathway">
    <text evidence="1 9">Cell wall biogenesis; peptidoglycan biosynthesis.</text>
</comment>
<dbReference type="GO" id="GO:0071555">
    <property type="term" value="P:cell wall organization"/>
    <property type="evidence" value="ECO:0007669"/>
    <property type="project" value="UniProtKB-UniRule"/>
</dbReference>
<dbReference type="Pfam" id="PF03734">
    <property type="entry name" value="YkuD"/>
    <property type="match status" value="1"/>
</dbReference>
<evidence type="ECO:0000256" key="2">
    <source>
        <dbReference type="ARBA" id="ARBA00005992"/>
    </source>
</evidence>
<organism evidence="12 13">
    <name type="scientific">Oricola cellulosilytica</name>
    <dbReference type="NCBI Taxonomy" id="1429082"/>
    <lineage>
        <taxon>Bacteria</taxon>
        <taxon>Pseudomonadati</taxon>
        <taxon>Pseudomonadota</taxon>
        <taxon>Alphaproteobacteria</taxon>
        <taxon>Hyphomicrobiales</taxon>
        <taxon>Ahrensiaceae</taxon>
        <taxon>Oricola</taxon>
    </lineage>
</organism>
<keyword evidence="10" id="KW-0732">Signal</keyword>
<evidence type="ECO:0000256" key="6">
    <source>
        <dbReference type="ARBA" id="ARBA00022960"/>
    </source>
</evidence>
<dbReference type="EMBL" id="SJST01000001">
    <property type="protein sequence ID" value="TCD16183.1"/>
    <property type="molecule type" value="Genomic_DNA"/>
</dbReference>
<keyword evidence="13" id="KW-1185">Reference proteome</keyword>
<keyword evidence="4" id="KW-0808">Transferase</keyword>
<evidence type="ECO:0000256" key="10">
    <source>
        <dbReference type="SAM" id="SignalP"/>
    </source>
</evidence>
<proteinExistence type="inferred from homology"/>
<dbReference type="AlphaFoldDB" id="A0A4R0PH34"/>
<evidence type="ECO:0000256" key="5">
    <source>
        <dbReference type="ARBA" id="ARBA00022801"/>
    </source>
</evidence>
<evidence type="ECO:0000313" key="13">
    <source>
        <dbReference type="Proteomes" id="UP000291301"/>
    </source>
</evidence>
<feature type="signal peptide" evidence="10">
    <location>
        <begin position="1"/>
        <end position="23"/>
    </location>
</feature>
<gene>
    <name evidence="12" type="ORF">E0D97_01745</name>
</gene>
<keyword evidence="5" id="KW-0378">Hydrolase</keyword>
<protein>
    <submittedName>
        <fullName evidence="12">L,D-transpeptidase</fullName>
    </submittedName>
</protein>